<evidence type="ECO:0000313" key="7">
    <source>
        <dbReference type="Proteomes" id="UP000632828"/>
    </source>
</evidence>
<dbReference type="RefSeq" id="WP_191155069.1">
    <property type="nucleotide sequence ID" value="NZ_JACWUN010000007.1"/>
</dbReference>
<accession>A0A8J6QX34</accession>
<dbReference type="GO" id="GO:0006753">
    <property type="term" value="P:nucleoside phosphate metabolic process"/>
    <property type="evidence" value="ECO:0007669"/>
    <property type="project" value="TreeGrafter"/>
</dbReference>
<feature type="binding site" evidence="3">
    <location>
        <position position="101"/>
    </location>
    <ligand>
        <name>Mg(2+)</name>
        <dbReference type="ChEBI" id="CHEBI:18420"/>
        <label>1</label>
    </ligand>
</feature>
<organism evidence="6 7">
    <name type="scientific">Pelovirga terrestris</name>
    <dbReference type="NCBI Taxonomy" id="2771352"/>
    <lineage>
        <taxon>Bacteria</taxon>
        <taxon>Pseudomonadati</taxon>
        <taxon>Thermodesulfobacteriota</taxon>
        <taxon>Desulfuromonadia</taxon>
        <taxon>Geobacterales</taxon>
        <taxon>Geobacteraceae</taxon>
        <taxon>Pelovirga</taxon>
    </lineage>
</organism>
<feature type="short sequence motif" description="Nudix box" evidence="4">
    <location>
        <begin position="82"/>
        <end position="104"/>
    </location>
</feature>
<comment type="caution">
    <text evidence="6">The sequence shown here is derived from an EMBL/GenBank/DDBJ whole genome shotgun (WGS) entry which is preliminary data.</text>
</comment>
<keyword evidence="3" id="KW-0479">Metal-binding</keyword>
<evidence type="ECO:0000256" key="3">
    <source>
        <dbReference type="PIRSR" id="PIRSR604385-2"/>
    </source>
</evidence>
<proteinExistence type="predicted"/>
<keyword evidence="2 6" id="KW-0378">Hydrolase</keyword>
<sequence length="200" mass="22970">MPFEINDFHVTPLDNGQFVRPVRLYYQQNGASRTWEAVQCHDSVAVLLYHRDHDAFLLVKQFRPAVHMNHPEHLCTYELCAGLVDKEVPLGQIAREEIDEECGFDVPVESISKICSFFTNVGVSGNKQHLFYAEIDDSMKRHEGGGVHTEEILLEFIPCKDARTFIYNESKAKTPGLIFAFHWFWENISPAPRSGNCRTR</sequence>
<dbReference type="InterPro" id="IPR004385">
    <property type="entry name" value="NDP_pyrophosphatase"/>
</dbReference>
<dbReference type="GO" id="GO:0046872">
    <property type="term" value="F:metal ion binding"/>
    <property type="evidence" value="ECO:0007669"/>
    <property type="project" value="UniProtKB-KW"/>
</dbReference>
<feature type="binding site" evidence="3">
    <location>
        <position position="81"/>
    </location>
    <ligand>
        <name>Mg(2+)</name>
        <dbReference type="ChEBI" id="CHEBI:18420"/>
        <label>1</label>
    </ligand>
</feature>
<dbReference type="GO" id="GO:0019693">
    <property type="term" value="P:ribose phosphate metabolic process"/>
    <property type="evidence" value="ECO:0007669"/>
    <property type="project" value="TreeGrafter"/>
</dbReference>
<dbReference type="Proteomes" id="UP000632828">
    <property type="component" value="Unassembled WGS sequence"/>
</dbReference>
<dbReference type="InterPro" id="IPR015797">
    <property type="entry name" value="NUDIX_hydrolase-like_dom_sf"/>
</dbReference>
<dbReference type="PANTHER" id="PTHR11839:SF15">
    <property type="entry name" value="URIDINE DIPHOSPHATE GLUCOSE PYROPHOSPHATASE NUDT14"/>
    <property type="match status" value="1"/>
</dbReference>
<dbReference type="InterPro" id="IPR000086">
    <property type="entry name" value="NUDIX_hydrolase_dom"/>
</dbReference>
<evidence type="ECO:0000313" key="6">
    <source>
        <dbReference type="EMBL" id="MBD1400491.1"/>
    </source>
</evidence>
<feature type="domain" description="Nudix hydrolase" evidence="5">
    <location>
        <begin position="39"/>
        <end position="179"/>
    </location>
</feature>
<dbReference type="EMBL" id="JACWUN010000007">
    <property type="protein sequence ID" value="MBD1400491.1"/>
    <property type="molecule type" value="Genomic_DNA"/>
</dbReference>
<dbReference type="PROSITE" id="PS51462">
    <property type="entry name" value="NUDIX"/>
    <property type="match status" value="1"/>
</dbReference>
<keyword evidence="7" id="KW-1185">Reference proteome</keyword>
<dbReference type="SUPFAM" id="SSF55811">
    <property type="entry name" value="Nudix"/>
    <property type="match status" value="1"/>
</dbReference>
<dbReference type="GO" id="GO:0008768">
    <property type="term" value="F:UDP-sugar diphosphatase activity"/>
    <property type="evidence" value="ECO:0007669"/>
    <property type="project" value="TreeGrafter"/>
</dbReference>
<reference evidence="6" key="1">
    <citation type="submission" date="2020-09" db="EMBL/GenBank/DDBJ databases">
        <title>Pelobacter alkaliphilus sp. nov., a novel anaerobic arsenate-reducing bacterium from terrestrial mud volcano.</title>
        <authorList>
            <person name="Khomyakova M.A."/>
            <person name="Merkel A.Y."/>
            <person name="Slobodkin A.I."/>
        </authorList>
    </citation>
    <scope>NUCLEOTIDE SEQUENCE</scope>
    <source>
        <strain evidence="6">M08fum</strain>
    </source>
</reference>
<gene>
    <name evidence="6" type="ORF">ICT70_07390</name>
</gene>
<protein>
    <submittedName>
        <fullName evidence="6">NUDIX hydrolase</fullName>
    </submittedName>
</protein>
<dbReference type="AlphaFoldDB" id="A0A8J6QX34"/>
<name>A0A8J6QX34_9BACT</name>
<evidence type="ECO:0000259" key="5">
    <source>
        <dbReference type="PROSITE" id="PS51462"/>
    </source>
</evidence>
<evidence type="ECO:0000256" key="2">
    <source>
        <dbReference type="ARBA" id="ARBA00022801"/>
    </source>
</evidence>
<dbReference type="NCBIfam" id="TIGR00052">
    <property type="entry name" value="nudix-type nucleoside diphosphatase, YffH/AdpP family"/>
    <property type="match status" value="1"/>
</dbReference>
<dbReference type="PANTHER" id="PTHR11839">
    <property type="entry name" value="UDP/ADP-SUGAR PYROPHOSPHATASE"/>
    <property type="match status" value="1"/>
</dbReference>
<dbReference type="Gene3D" id="3.90.79.10">
    <property type="entry name" value="Nucleoside Triphosphate Pyrophosphohydrolase"/>
    <property type="match status" value="1"/>
</dbReference>
<feature type="binding site" evidence="3">
    <location>
        <position position="97"/>
    </location>
    <ligand>
        <name>Mg(2+)</name>
        <dbReference type="ChEBI" id="CHEBI:18420"/>
        <label>1</label>
    </ligand>
</feature>
<evidence type="ECO:0000256" key="4">
    <source>
        <dbReference type="PIRSR" id="PIRSR604385-3"/>
    </source>
</evidence>
<keyword evidence="3" id="KW-0460">Magnesium</keyword>
<dbReference type="CDD" id="cd18887">
    <property type="entry name" value="NUDIX_UGPPase_Nudt14"/>
    <property type="match status" value="1"/>
</dbReference>
<feature type="binding site" evidence="3">
    <location>
        <position position="150"/>
    </location>
    <ligand>
        <name>Mg(2+)</name>
        <dbReference type="ChEBI" id="CHEBI:18420"/>
        <label>1</label>
    </ligand>
</feature>
<evidence type="ECO:0000256" key="1">
    <source>
        <dbReference type="ARBA" id="ARBA00001946"/>
    </source>
</evidence>
<comment type="cofactor">
    <cofactor evidence="1 3">
        <name>Mg(2+)</name>
        <dbReference type="ChEBI" id="CHEBI:18420"/>
    </cofactor>
</comment>